<evidence type="ECO:0000256" key="2">
    <source>
        <dbReference type="SAM" id="MobiDB-lite"/>
    </source>
</evidence>
<name>A0A4U5VQA2_COLLU</name>
<reference evidence="3 4" key="1">
    <citation type="submission" date="2019-01" db="EMBL/GenBank/DDBJ databases">
        <title>Genome Assembly of Collichthys lucidus.</title>
        <authorList>
            <person name="Cai M."/>
            <person name="Xiao S."/>
        </authorList>
    </citation>
    <scope>NUCLEOTIDE SEQUENCE [LARGE SCALE GENOMIC DNA]</scope>
    <source>
        <strain evidence="3">JT15FE1705JMU</strain>
        <tissue evidence="3">Muscle</tissue>
    </source>
</reference>
<sequence>MFWRKGLETRQKLIKEQQIYKCHTMEKRDELMQENQQLKEQVPECQIKNNVVGVKNDLLSQEIRQLQLKVENLQNSLQGERVLESMYRSLQTDKDTMKKQTEALRKQLQKLNKQKERERPLEVRCTVMTEKKEEVSQERSALRSSIGAEEDIL</sequence>
<dbReference type="Proteomes" id="UP000298787">
    <property type="component" value="Chromosome 21"/>
</dbReference>
<dbReference type="EMBL" id="CM014098">
    <property type="protein sequence ID" value="TKS90130.1"/>
    <property type="molecule type" value="Genomic_DNA"/>
</dbReference>
<evidence type="ECO:0000313" key="3">
    <source>
        <dbReference type="EMBL" id="TKS90130.1"/>
    </source>
</evidence>
<organism evidence="3 4">
    <name type="scientific">Collichthys lucidus</name>
    <name type="common">Big head croaker</name>
    <name type="synonym">Sciaena lucida</name>
    <dbReference type="NCBI Taxonomy" id="240159"/>
    <lineage>
        <taxon>Eukaryota</taxon>
        <taxon>Metazoa</taxon>
        <taxon>Chordata</taxon>
        <taxon>Craniata</taxon>
        <taxon>Vertebrata</taxon>
        <taxon>Euteleostomi</taxon>
        <taxon>Actinopterygii</taxon>
        <taxon>Neopterygii</taxon>
        <taxon>Teleostei</taxon>
        <taxon>Neoteleostei</taxon>
        <taxon>Acanthomorphata</taxon>
        <taxon>Eupercaria</taxon>
        <taxon>Sciaenidae</taxon>
        <taxon>Collichthys</taxon>
    </lineage>
</organism>
<keyword evidence="1" id="KW-0175">Coiled coil</keyword>
<dbReference type="AlphaFoldDB" id="A0A4U5VQA2"/>
<feature type="compositionally biased region" description="Basic and acidic residues" evidence="2">
    <location>
        <begin position="132"/>
        <end position="141"/>
    </location>
</feature>
<proteinExistence type="predicted"/>
<feature type="coiled-coil region" evidence="1">
    <location>
        <begin position="28"/>
        <end position="118"/>
    </location>
</feature>
<feature type="region of interest" description="Disordered" evidence="2">
    <location>
        <begin position="132"/>
        <end position="153"/>
    </location>
</feature>
<gene>
    <name evidence="3" type="ORF">D9C73_024260</name>
</gene>
<accession>A0A4U5VQA2</accession>
<evidence type="ECO:0000256" key="1">
    <source>
        <dbReference type="SAM" id="Coils"/>
    </source>
</evidence>
<protein>
    <submittedName>
        <fullName evidence="3">Uncharacterized protein</fullName>
    </submittedName>
</protein>
<evidence type="ECO:0000313" key="4">
    <source>
        <dbReference type="Proteomes" id="UP000298787"/>
    </source>
</evidence>
<keyword evidence="4" id="KW-1185">Reference proteome</keyword>